<dbReference type="AlphaFoldDB" id="A0A250WVE8"/>
<sequence>MPRTFRTTSVKEFLECEDEAIISSADGKTVLEKLTAISTACKDSPGPLGRFQQINIAVAVKPTEFRDASPAPPILIRSLNVSCQCDRLDTTKNMVGMIVYSHQGLNEWYLNGIHAKSGYIVIKETDKLYELQRREGGVGSLHSLLYKLVFGQAPGPGDMASGFSIQKGVWVFNSGTLNMDYKSREMPVSEQTLIKAAILKRFGPGGSHADKIYQIKDLANSIAVMEGDFVRGPEVPLTPEDCCSFEGREAGTDDRCSRCAT</sequence>
<accession>A0A250WVE8</accession>
<evidence type="ECO:0000313" key="1">
    <source>
        <dbReference type="EMBL" id="GAX74814.1"/>
    </source>
</evidence>
<name>A0A250WVE8_9CHLO</name>
<proteinExistence type="predicted"/>
<organism evidence="1 2">
    <name type="scientific">Chlamydomonas eustigma</name>
    <dbReference type="NCBI Taxonomy" id="1157962"/>
    <lineage>
        <taxon>Eukaryota</taxon>
        <taxon>Viridiplantae</taxon>
        <taxon>Chlorophyta</taxon>
        <taxon>core chlorophytes</taxon>
        <taxon>Chlorophyceae</taxon>
        <taxon>CS clade</taxon>
        <taxon>Chlamydomonadales</taxon>
        <taxon>Chlamydomonadaceae</taxon>
        <taxon>Chlamydomonas</taxon>
    </lineage>
</organism>
<reference evidence="1 2" key="1">
    <citation type="submission" date="2017-08" db="EMBL/GenBank/DDBJ databases">
        <title>Acidophilic green algal genome provides insights into adaptation to an acidic environment.</title>
        <authorList>
            <person name="Hirooka S."/>
            <person name="Hirose Y."/>
            <person name="Kanesaki Y."/>
            <person name="Higuchi S."/>
            <person name="Fujiwara T."/>
            <person name="Onuma R."/>
            <person name="Era A."/>
            <person name="Ohbayashi R."/>
            <person name="Uzuka A."/>
            <person name="Nozaki H."/>
            <person name="Yoshikawa H."/>
            <person name="Miyagishima S.Y."/>
        </authorList>
    </citation>
    <scope>NUCLEOTIDE SEQUENCE [LARGE SCALE GENOMIC DNA]</scope>
    <source>
        <strain evidence="1 2">NIES-2499</strain>
    </source>
</reference>
<dbReference type="Proteomes" id="UP000232323">
    <property type="component" value="Unassembled WGS sequence"/>
</dbReference>
<keyword evidence="2" id="KW-1185">Reference proteome</keyword>
<gene>
    <name evidence="1" type="ORF">CEUSTIGMA_g2261.t1</name>
</gene>
<evidence type="ECO:0000313" key="2">
    <source>
        <dbReference type="Proteomes" id="UP000232323"/>
    </source>
</evidence>
<dbReference type="OrthoDB" id="9996906at2759"/>
<protein>
    <submittedName>
        <fullName evidence="1">Uncharacterized protein</fullName>
    </submittedName>
</protein>
<dbReference type="EMBL" id="BEGY01000009">
    <property type="protein sequence ID" value="GAX74814.1"/>
    <property type="molecule type" value="Genomic_DNA"/>
</dbReference>
<comment type="caution">
    <text evidence="1">The sequence shown here is derived from an EMBL/GenBank/DDBJ whole genome shotgun (WGS) entry which is preliminary data.</text>
</comment>